<comment type="caution">
    <text evidence="11">The sequence shown here is derived from an EMBL/GenBank/DDBJ whole genome shotgun (WGS) entry which is preliminary data.</text>
</comment>
<dbReference type="RefSeq" id="WP_197454757.1">
    <property type="nucleotide sequence ID" value="NZ_CP151726.1"/>
</dbReference>
<dbReference type="PROSITE" id="PS00107">
    <property type="entry name" value="PROTEIN_KINASE_ATP"/>
    <property type="match status" value="1"/>
</dbReference>
<reference evidence="11 12" key="1">
    <citation type="submission" date="2019-02" db="EMBL/GenBank/DDBJ databases">
        <title>Deep-cultivation of Planctomycetes and their phenomic and genomic characterization uncovers novel biology.</title>
        <authorList>
            <person name="Wiegand S."/>
            <person name="Jogler M."/>
            <person name="Boedeker C."/>
            <person name="Pinto D."/>
            <person name="Vollmers J."/>
            <person name="Rivas-Marin E."/>
            <person name="Kohn T."/>
            <person name="Peeters S.H."/>
            <person name="Heuer A."/>
            <person name="Rast P."/>
            <person name="Oberbeckmann S."/>
            <person name="Bunk B."/>
            <person name="Jeske O."/>
            <person name="Meyerdierks A."/>
            <person name="Storesund J.E."/>
            <person name="Kallscheuer N."/>
            <person name="Luecker S."/>
            <person name="Lage O.M."/>
            <person name="Pohl T."/>
            <person name="Merkel B.J."/>
            <person name="Hornburger P."/>
            <person name="Mueller R.-W."/>
            <person name="Bruemmer F."/>
            <person name="Labrenz M."/>
            <person name="Spormann A.M."/>
            <person name="Op Den Camp H."/>
            <person name="Overmann J."/>
            <person name="Amann R."/>
            <person name="Jetten M.S.M."/>
            <person name="Mascher T."/>
            <person name="Medema M.H."/>
            <person name="Devos D.P."/>
            <person name="Kaster A.-K."/>
            <person name="Ovreas L."/>
            <person name="Rohde M."/>
            <person name="Galperin M.Y."/>
            <person name="Jogler C."/>
        </authorList>
    </citation>
    <scope>NUCLEOTIDE SEQUENCE [LARGE SCALE GENOMIC DNA]</scope>
    <source>
        <strain evidence="11 12">Pla52n</strain>
    </source>
</reference>
<dbReference type="InterPro" id="IPR008271">
    <property type="entry name" value="Ser/Thr_kinase_AS"/>
</dbReference>
<evidence type="ECO:0000256" key="4">
    <source>
        <dbReference type="ARBA" id="ARBA00022741"/>
    </source>
</evidence>
<dbReference type="EMBL" id="SJPN01000004">
    <property type="protein sequence ID" value="TWU02989.1"/>
    <property type="molecule type" value="Genomic_DNA"/>
</dbReference>
<comment type="similarity">
    <text evidence="1">Belongs to the protein kinase superfamily. NEK Ser/Thr protein kinase family. NIMA subfamily.</text>
</comment>
<evidence type="ECO:0000256" key="3">
    <source>
        <dbReference type="ARBA" id="ARBA00022679"/>
    </source>
</evidence>
<feature type="transmembrane region" description="Helical" evidence="9">
    <location>
        <begin position="438"/>
        <end position="459"/>
    </location>
</feature>
<dbReference type="Pfam" id="PF00069">
    <property type="entry name" value="Pkinase"/>
    <property type="match status" value="1"/>
</dbReference>
<dbReference type="Gene3D" id="1.10.510.10">
    <property type="entry name" value="Transferase(Phosphotransferase) domain 1"/>
    <property type="match status" value="1"/>
</dbReference>
<dbReference type="SUPFAM" id="SSF56112">
    <property type="entry name" value="Protein kinase-like (PK-like)"/>
    <property type="match status" value="1"/>
</dbReference>
<evidence type="ECO:0000256" key="7">
    <source>
        <dbReference type="PROSITE-ProRule" id="PRU10141"/>
    </source>
</evidence>
<gene>
    <name evidence="11" type="primary">prkC_26</name>
    <name evidence="11" type="ORF">Pla52n_40780</name>
</gene>
<dbReference type="PROSITE" id="PS50011">
    <property type="entry name" value="PROTEIN_KINASE_DOM"/>
    <property type="match status" value="1"/>
</dbReference>
<keyword evidence="4 7" id="KW-0547">Nucleotide-binding</keyword>
<feature type="domain" description="Protein kinase" evidence="10">
    <location>
        <begin position="152"/>
        <end position="417"/>
    </location>
</feature>
<dbReference type="PANTHER" id="PTHR43671">
    <property type="entry name" value="SERINE/THREONINE-PROTEIN KINASE NEK"/>
    <property type="match status" value="1"/>
</dbReference>
<evidence type="ECO:0000256" key="2">
    <source>
        <dbReference type="ARBA" id="ARBA00012513"/>
    </source>
</evidence>
<dbReference type="CDD" id="cd14014">
    <property type="entry name" value="STKc_PknB_like"/>
    <property type="match status" value="1"/>
</dbReference>
<evidence type="ECO:0000256" key="8">
    <source>
        <dbReference type="SAM" id="MobiDB-lite"/>
    </source>
</evidence>
<accession>A0A5C6AUV9</accession>
<feature type="compositionally biased region" description="Polar residues" evidence="8">
    <location>
        <begin position="115"/>
        <end position="126"/>
    </location>
</feature>
<keyword evidence="9" id="KW-0812">Transmembrane</keyword>
<dbReference type="Proteomes" id="UP000320176">
    <property type="component" value="Unassembled WGS sequence"/>
</dbReference>
<dbReference type="InterPro" id="IPR017441">
    <property type="entry name" value="Protein_kinase_ATP_BS"/>
</dbReference>
<feature type="region of interest" description="Disordered" evidence="8">
    <location>
        <begin position="115"/>
        <end position="135"/>
    </location>
</feature>
<evidence type="ECO:0000256" key="6">
    <source>
        <dbReference type="ARBA" id="ARBA00022840"/>
    </source>
</evidence>
<dbReference type="SMART" id="SM00220">
    <property type="entry name" value="S_TKc"/>
    <property type="match status" value="1"/>
</dbReference>
<evidence type="ECO:0000259" key="10">
    <source>
        <dbReference type="PROSITE" id="PS50011"/>
    </source>
</evidence>
<organism evidence="11 12">
    <name type="scientific">Stieleria varia</name>
    <dbReference type="NCBI Taxonomy" id="2528005"/>
    <lineage>
        <taxon>Bacteria</taxon>
        <taxon>Pseudomonadati</taxon>
        <taxon>Planctomycetota</taxon>
        <taxon>Planctomycetia</taxon>
        <taxon>Pirellulales</taxon>
        <taxon>Pirellulaceae</taxon>
        <taxon>Stieleria</taxon>
    </lineage>
</organism>
<keyword evidence="9" id="KW-0472">Membrane</keyword>
<evidence type="ECO:0000256" key="1">
    <source>
        <dbReference type="ARBA" id="ARBA00010886"/>
    </source>
</evidence>
<dbReference type="GO" id="GO:0004674">
    <property type="term" value="F:protein serine/threonine kinase activity"/>
    <property type="evidence" value="ECO:0007669"/>
    <property type="project" value="UniProtKB-EC"/>
</dbReference>
<evidence type="ECO:0000256" key="9">
    <source>
        <dbReference type="SAM" id="Phobius"/>
    </source>
</evidence>
<keyword evidence="9" id="KW-1133">Transmembrane helix</keyword>
<dbReference type="GO" id="GO:0005524">
    <property type="term" value="F:ATP binding"/>
    <property type="evidence" value="ECO:0007669"/>
    <property type="project" value="UniProtKB-UniRule"/>
</dbReference>
<dbReference type="EC" id="2.7.11.1" evidence="2"/>
<dbReference type="InterPro" id="IPR050660">
    <property type="entry name" value="NEK_Ser/Thr_kinase"/>
</dbReference>
<sequence length="766" mass="85826">MAIKSHSPQEISRLRIIDSTADRFEAAWQAGAQPCIEEFLAECSTDLSQTLLTELLTLELEWRARQKQVFSQEDYLKRFPGDSEVVSSVFTSWSHSENQYSTVAEKWPTAIRQGMSTVADSQPSRSSDADLPGRSECQFDSDREIPTHIGRYEVIKLLGTGAMGNVYLARDQKLHRHVALKVSKLNDETEKSDRMERFQREARAAATLHQPNLCPVYDIGQVDGLHFITMAYINGQTLQETTKSGKRYTPHEAVNLTRKLALALQCAHVAKVVHRDLKPANIMIDQQNEPIIMDFGLALLSDNHDDARITQSGMIIGSPAYMSPEQVSGKRDAVGPACDVYSLGVILYELLTNRLPYEGNVLAVIDQIRAANPKSVRMLRPEIDIELATIVEKMMSGSVETRYSSMQAVVADLENWLNTQNDRLPVHRERYRIPVSRAVFVATLVGVFILGAAGILLSLKTENGRVLVEFDGIGKPIEVDVAEDKTIKIQDPNDGAEILVTIDAESKQLMLNKHGFQMAVKQFSLESPEGRRVKVSFLPSQSPVTNIVTIPSASADVERSIVDIMNRFETEPSIEDDYSADRVLVDDTTTFLATENERLVFARKQPNHGSWGGWWAYPRFSYKDEGLLNVDLRAVGDHGGWIVDLNHKKTVNGKNTYDGLRIVYNQNQISVGASIFDPRRQERDTQLEKVLAEQTPLNGNGEFNSLQLFIQKRLVHVYWNGQMLGTPVVLPYELDSATVLVGGVGSPDSPTRAEFRRLEFRRLKSN</sequence>
<dbReference type="Gene3D" id="3.30.200.20">
    <property type="entry name" value="Phosphorylase Kinase, domain 1"/>
    <property type="match status" value="1"/>
</dbReference>
<dbReference type="PANTHER" id="PTHR43671:SF13">
    <property type="entry name" value="SERINE_THREONINE-PROTEIN KINASE NEK2"/>
    <property type="match status" value="1"/>
</dbReference>
<keyword evidence="6 7" id="KW-0067">ATP-binding</keyword>
<name>A0A5C6AUV9_9BACT</name>
<keyword evidence="12" id="KW-1185">Reference proteome</keyword>
<evidence type="ECO:0000313" key="11">
    <source>
        <dbReference type="EMBL" id="TWU02989.1"/>
    </source>
</evidence>
<keyword evidence="5 11" id="KW-0418">Kinase</keyword>
<evidence type="ECO:0000256" key="5">
    <source>
        <dbReference type="ARBA" id="ARBA00022777"/>
    </source>
</evidence>
<keyword evidence="3 11" id="KW-0808">Transferase</keyword>
<dbReference type="InterPro" id="IPR011009">
    <property type="entry name" value="Kinase-like_dom_sf"/>
</dbReference>
<dbReference type="AlphaFoldDB" id="A0A5C6AUV9"/>
<feature type="binding site" evidence="7">
    <location>
        <position position="181"/>
    </location>
    <ligand>
        <name>ATP</name>
        <dbReference type="ChEBI" id="CHEBI:30616"/>
    </ligand>
</feature>
<protein>
    <recommendedName>
        <fullName evidence="2">non-specific serine/threonine protein kinase</fullName>
        <ecNumber evidence="2">2.7.11.1</ecNumber>
    </recommendedName>
</protein>
<evidence type="ECO:0000313" key="12">
    <source>
        <dbReference type="Proteomes" id="UP000320176"/>
    </source>
</evidence>
<proteinExistence type="inferred from homology"/>
<dbReference type="PROSITE" id="PS00108">
    <property type="entry name" value="PROTEIN_KINASE_ST"/>
    <property type="match status" value="1"/>
</dbReference>
<dbReference type="InterPro" id="IPR000719">
    <property type="entry name" value="Prot_kinase_dom"/>
</dbReference>